<keyword evidence="2" id="KW-1185">Reference proteome</keyword>
<sequence length="181" mass="19641">MITKITKSLTLGGWLLIGFLSILPVTVGQGPPRPTAFTHIPQLIGASTTNQVTNRFGPTYHLRLETLDQMNIPLARIRLVQIQGVSTIRFIPEQTRGSVGSNRAIAVTLLQDEKNRTTDIILDPPIGAAEQLTIELRPFRNPRVAGTYQFSVTAIPDGDGAIGNQIGVARLQFFNSSGLSP</sequence>
<reference evidence="1" key="2">
    <citation type="submission" date="2022-01" db="EMBL/GenBank/DDBJ databases">
        <authorList>
            <person name="Zivanovic Y."/>
            <person name="Moreira D."/>
            <person name="Lopez-Garcia P."/>
        </authorList>
    </citation>
    <scope>NUCLEOTIDE SEQUENCE</scope>
    <source>
        <strain evidence="1">G9</strain>
    </source>
</reference>
<dbReference type="EMBL" id="JAKKUT010000005">
    <property type="protein sequence ID" value="MDG2991803.1"/>
    <property type="molecule type" value="Genomic_DNA"/>
</dbReference>
<dbReference type="InterPro" id="IPR021256">
    <property type="entry name" value="DUF2808"/>
</dbReference>
<accession>A0ABT6F1R7</accession>
<protein>
    <submittedName>
        <fullName evidence="1">DUF2808 domain-containing protein</fullName>
    </submittedName>
</protein>
<proteinExistence type="predicted"/>
<comment type="caution">
    <text evidence="1">The sequence shown here is derived from an EMBL/GenBank/DDBJ whole genome shotgun (WGS) entry which is preliminary data.</text>
</comment>
<name>A0ABT6F1R7_9SYNE</name>
<organism evidence="1 2">
    <name type="scientific">Candidatus Synechococcus calcipolaris G9</name>
    <dbReference type="NCBI Taxonomy" id="1497997"/>
    <lineage>
        <taxon>Bacteria</taxon>
        <taxon>Bacillati</taxon>
        <taxon>Cyanobacteriota</taxon>
        <taxon>Cyanophyceae</taxon>
        <taxon>Synechococcales</taxon>
        <taxon>Synechococcaceae</taxon>
        <taxon>Synechococcus</taxon>
    </lineage>
</organism>
<gene>
    <name evidence="1" type="ORF">L3556_12805</name>
</gene>
<dbReference type="Pfam" id="PF10989">
    <property type="entry name" value="DUF2808"/>
    <property type="match status" value="1"/>
</dbReference>
<evidence type="ECO:0000313" key="2">
    <source>
        <dbReference type="Proteomes" id="UP001154265"/>
    </source>
</evidence>
<reference evidence="1" key="1">
    <citation type="journal article" date="2022" name="Genome Biol. Evol.">
        <title>A New Gene Family Diagnostic for Intracellular Biomineralization of Amorphous Ca Carbonates by Cyanobacteria.</title>
        <authorList>
            <person name="Benzerara K."/>
            <person name="Duprat E."/>
            <person name="Bitard-Feildel T."/>
            <person name="Caumes G."/>
            <person name="Cassier-Chauvat C."/>
            <person name="Chauvat F."/>
            <person name="Dezi M."/>
            <person name="Diop S.I."/>
            <person name="Gaschignard G."/>
            <person name="Gorgen S."/>
            <person name="Gugger M."/>
            <person name="Lopez-Garcia P."/>
            <person name="Millet M."/>
            <person name="Skouri-Panet F."/>
            <person name="Moreira D."/>
            <person name="Callebaut I."/>
        </authorList>
    </citation>
    <scope>NUCLEOTIDE SEQUENCE</scope>
    <source>
        <strain evidence="1">G9</strain>
    </source>
</reference>
<dbReference type="Proteomes" id="UP001154265">
    <property type="component" value="Unassembled WGS sequence"/>
</dbReference>
<dbReference type="RefSeq" id="WP_277867731.1">
    <property type="nucleotide sequence ID" value="NZ_JAKKUT010000005.1"/>
</dbReference>
<evidence type="ECO:0000313" key="1">
    <source>
        <dbReference type="EMBL" id="MDG2991803.1"/>
    </source>
</evidence>